<dbReference type="AlphaFoldDB" id="A0A0N4Y951"/>
<protein>
    <submittedName>
        <fullName evidence="5">DDA1 domain-containing protein</fullName>
    </submittedName>
</protein>
<reference evidence="5" key="1">
    <citation type="submission" date="2017-02" db="UniProtKB">
        <authorList>
            <consortium name="WormBaseParasite"/>
        </authorList>
    </citation>
    <scope>IDENTIFICATION</scope>
</reference>
<feature type="region of interest" description="Disordered" evidence="1">
    <location>
        <begin position="66"/>
        <end position="109"/>
    </location>
</feature>
<name>A0A0N4Y951_NIPBR</name>
<evidence type="ECO:0000313" key="3">
    <source>
        <dbReference type="EMBL" id="VDL76399.1"/>
    </source>
</evidence>
<accession>A0A0N4Y951</accession>
<dbReference type="EMBL" id="UYSL01020867">
    <property type="protein sequence ID" value="VDL76399.1"/>
    <property type="molecule type" value="Genomic_DNA"/>
</dbReference>
<dbReference type="WBParaSite" id="NBR_0001280901-mRNA-1">
    <property type="protein sequence ID" value="NBR_0001280901-mRNA-1"/>
    <property type="gene ID" value="NBR_0001280901"/>
</dbReference>
<evidence type="ECO:0000313" key="4">
    <source>
        <dbReference type="Proteomes" id="UP000271162"/>
    </source>
</evidence>
<feature type="compositionally biased region" description="Basic and acidic residues" evidence="1">
    <location>
        <begin position="66"/>
        <end position="89"/>
    </location>
</feature>
<dbReference type="Pfam" id="PF10172">
    <property type="entry name" value="DDA1"/>
    <property type="match status" value="1"/>
</dbReference>
<evidence type="ECO:0000259" key="2">
    <source>
        <dbReference type="Pfam" id="PF10172"/>
    </source>
</evidence>
<evidence type="ECO:0000256" key="1">
    <source>
        <dbReference type="SAM" id="MobiDB-lite"/>
    </source>
</evidence>
<gene>
    <name evidence="3" type="ORF">NBR_LOCUS12810</name>
</gene>
<dbReference type="InterPro" id="IPR018276">
    <property type="entry name" value="DDA1_dom"/>
</dbReference>
<dbReference type="Proteomes" id="UP000271162">
    <property type="component" value="Unassembled WGS sequence"/>
</dbReference>
<keyword evidence="4" id="KW-1185">Reference proteome</keyword>
<sequence length="109" mass="12643">MASFLADLPSTNPLHFSQLPEKDLKSCDGVKAVKTAFHVPRRDDEKQIVNDKKPYILRFLEKQWKVRRETSKERSDSPKTKKEKVEVMKKRARCDAPSTSSDPKTRRIS</sequence>
<feature type="domain" description="DET1- and DDB1-associated protein 1" evidence="2">
    <location>
        <begin position="3"/>
        <end position="65"/>
    </location>
</feature>
<reference evidence="3 4" key="2">
    <citation type="submission" date="2018-11" db="EMBL/GenBank/DDBJ databases">
        <authorList>
            <consortium name="Pathogen Informatics"/>
        </authorList>
    </citation>
    <scope>NUCLEOTIDE SEQUENCE [LARGE SCALE GENOMIC DNA]</scope>
</reference>
<proteinExistence type="predicted"/>
<dbReference type="OMA" id="FLEKQWD"/>
<organism evidence="5">
    <name type="scientific">Nippostrongylus brasiliensis</name>
    <name type="common">Rat hookworm</name>
    <dbReference type="NCBI Taxonomy" id="27835"/>
    <lineage>
        <taxon>Eukaryota</taxon>
        <taxon>Metazoa</taxon>
        <taxon>Ecdysozoa</taxon>
        <taxon>Nematoda</taxon>
        <taxon>Chromadorea</taxon>
        <taxon>Rhabditida</taxon>
        <taxon>Rhabditina</taxon>
        <taxon>Rhabditomorpha</taxon>
        <taxon>Strongyloidea</taxon>
        <taxon>Heligmosomidae</taxon>
        <taxon>Nippostrongylus</taxon>
    </lineage>
</organism>
<evidence type="ECO:0000313" key="5">
    <source>
        <dbReference type="WBParaSite" id="NBR_0001280901-mRNA-1"/>
    </source>
</evidence>